<keyword evidence="2" id="KW-0732">Signal</keyword>
<reference evidence="3 4" key="1">
    <citation type="submission" date="2016-10" db="EMBL/GenBank/DDBJ databases">
        <authorList>
            <person name="de Groot N.N."/>
        </authorList>
    </citation>
    <scope>NUCLEOTIDE SEQUENCE [LARGE SCALE GENOMIC DNA]</scope>
    <source>
        <strain evidence="3 4">DSM 28286</strain>
    </source>
</reference>
<evidence type="ECO:0000313" key="4">
    <source>
        <dbReference type="Proteomes" id="UP000199031"/>
    </source>
</evidence>
<feature type="compositionally biased region" description="Low complexity" evidence="1">
    <location>
        <begin position="54"/>
        <end position="64"/>
    </location>
</feature>
<dbReference type="InterPro" id="IPR017853">
    <property type="entry name" value="GH"/>
</dbReference>
<dbReference type="EMBL" id="FOXQ01000016">
    <property type="protein sequence ID" value="SFQ51492.1"/>
    <property type="molecule type" value="Genomic_DNA"/>
</dbReference>
<protein>
    <recommendedName>
        <fullName evidence="5">Alpha-L-arabinofuranosidase</fullName>
    </recommendedName>
</protein>
<feature type="signal peptide" evidence="2">
    <location>
        <begin position="1"/>
        <end position="27"/>
    </location>
</feature>
<proteinExistence type="predicted"/>
<accession>A0A1I5Z4V3</accession>
<organism evidence="3 4">
    <name type="scientific">Parafilimonas terrae</name>
    <dbReference type="NCBI Taxonomy" id="1465490"/>
    <lineage>
        <taxon>Bacteria</taxon>
        <taxon>Pseudomonadati</taxon>
        <taxon>Bacteroidota</taxon>
        <taxon>Chitinophagia</taxon>
        <taxon>Chitinophagales</taxon>
        <taxon>Chitinophagaceae</taxon>
        <taxon>Parafilimonas</taxon>
    </lineage>
</organism>
<evidence type="ECO:0000256" key="2">
    <source>
        <dbReference type="SAM" id="SignalP"/>
    </source>
</evidence>
<dbReference type="STRING" id="1465490.SAMN05444277_11685"/>
<dbReference type="OrthoDB" id="4522580at2"/>
<feature type="region of interest" description="Disordered" evidence="1">
    <location>
        <begin position="35"/>
        <end position="64"/>
    </location>
</feature>
<dbReference type="SUPFAM" id="SSF51445">
    <property type="entry name" value="(Trans)glycosidases"/>
    <property type="match status" value="1"/>
</dbReference>
<feature type="compositionally biased region" description="Basic and acidic residues" evidence="1">
    <location>
        <begin position="42"/>
        <end position="52"/>
    </location>
</feature>
<dbReference type="Proteomes" id="UP000199031">
    <property type="component" value="Unassembled WGS sequence"/>
</dbReference>
<dbReference type="AlphaFoldDB" id="A0A1I5Z4V3"/>
<dbReference type="Gene3D" id="3.20.20.80">
    <property type="entry name" value="Glycosidases"/>
    <property type="match status" value="1"/>
</dbReference>
<keyword evidence="4" id="KW-1185">Reference proteome</keyword>
<sequence>MIKWFNNINYRKFILPALLFVSPFIYCSNNNNTENQKSSLQRQEKQNSEKRQPLSLLSSGENNLSDANTPNNIIIANLEGEPRSLPLYGFNGNISKGPSWSNSNFRDSVVSLHLKVIRYPGGTISNFWDWRKGSLIDSMQGFKNKESNQKISSPNTLKDLQLLVKQSNCDVIFTLNMLTSTVEDQIEMLEKAKSLGIPIKWIELGNEYNNKESEGRKKFINAIEYGRTCVQWIKPIKSKFPNAQIAVVGGNKAYSPESRKWNAMVMQNASLTSNNATLKSISSTALIAHLYPLPINVIDNSGINFQKLYTEFQSEFIKGGFNTVNTNIWITEYNILWSAGKKKGIDNSTTLKNTLKWSQTLATLLMTSECTSLSNKTQLILNHNIANIQSFAAINTKENNKKMPSGIGMELWLRASDNMIDIQKIKFGADNSQIKDYEIFGWKFSNNTSSSLLIVNLTGTPITVDLKKLLNNQKDCTIRFADKNDIVMGGINIQTKNIPIEDKIEFPPYSVATIK</sequence>
<name>A0A1I5Z4V3_9BACT</name>
<feature type="chain" id="PRO_5011476555" description="Alpha-L-arabinofuranosidase" evidence="2">
    <location>
        <begin position="28"/>
        <end position="515"/>
    </location>
</feature>
<dbReference type="RefSeq" id="WP_090662711.1">
    <property type="nucleotide sequence ID" value="NZ_FOXQ01000016.1"/>
</dbReference>
<evidence type="ECO:0000313" key="3">
    <source>
        <dbReference type="EMBL" id="SFQ51492.1"/>
    </source>
</evidence>
<evidence type="ECO:0008006" key="5">
    <source>
        <dbReference type="Google" id="ProtNLM"/>
    </source>
</evidence>
<gene>
    <name evidence="3" type="ORF">SAMN05444277_11685</name>
</gene>
<evidence type="ECO:0000256" key="1">
    <source>
        <dbReference type="SAM" id="MobiDB-lite"/>
    </source>
</evidence>